<comment type="caution">
    <text evidence="1">The sequence shown here is derived from an EMBL/GenBank/DDBJ whole genome shotgun (WGS) entry which is preliminary data.</text>
</comment>
<dbReference type="Gene3D" id="1.10.10.60">
    <property type="entry name" value="Homeodomain-like"/>
    <property type="match status" value="1"/>
</dbReference>
<dbReference type="Proteomes" id="UP000321558">
    <property type="component" value="Unassembled WGS sequence"/>
</dbReference>
<evidence type="ECO:0008006" key="3">
    <source>
        <dbReference type="Google" id="ProtNLM"/>
    </source>
</evidence>
<reference evidence="1 2" key="1">
    <citation type="submission" date="2019-07" db="EMBL/GenBank/DDBJ databases">
        <title>Whole genome shotgun sequence of Oceanobacillus sojae NBRC 105379.</title>
        <authorList>
            <person name="Hosoyama A."/>
            <person name="Uohara A."/>
            <person name="Ohji S."/>
            <person name="Ichikawa N."/>
        </authorList>
    </citation>
    <scope>NUCLEOTIDE SEQUENCE [LARGE SCALE GENOMIC DNA]</scope>
    <source>
        <strain evidence="1 2">NBRC 105379</strain>
    </source>
</reference>
<dbReference type="EMBL" id="BJYM01000024">
    <property type="protein sequence ID" value="GEN89539.1"/>
    <property type="molecule type" value="Genomic_DNA"/>
</dbReference>
<proteinExistence type="predicted"/>
<evidence type="ECO:0000313" key="2">
    <source>
        <dbReference type="Proteomes" id="UP000321558"/>
    </source>
</evidence>
<dbReference type="SUPFAM" id="SSF46689">
    <property type="entry name" value="Homeodomain-like"/>
    <property type="match status" value="1"/>
</dbReference>
<protein>
    <recommendedName>
        <fullName evidence="3">Mor transcription activator domain-containing protein</fullName>
    </recommendedName>
</protein>
<organism evidence="1 2">
    <name type="scientific">Oceanobacillus sojae</name>
    <dbReference type="NCBI Taxonomy" id="582851"/>
    <lineage>
        <taxon>Bacteria</taxon>
        <taxon>Bacillati</taxon>
        <taxon>Bacillota</taxon>
        <taxon>Bacilli</taxon>
        <taxon>Bacillales</taxon>
        <taxon>Bacillaceae</taxon>
        <taxon>Oceanobacillus</taxon>
    </lineage>
</organism>
<accession>A0A511ZQ74</accession>
<keyword evidence="2" id="KW-1185">Reference proteome</keyword>
<sequence length="62" mass="7290">MVNILIFPIKQDNKKCWGASTSTRKELKLRNTDIYNDYLSGMDTFDLAKRYYLSAKSIQRII</sequence>
<gene>
    <name evidence="1" type="ORF">OSO01_42780</name>
</gene>
<name>A0A511ZQ74_9BACI</name>
<dbReference type="AlphaFoldDB" id="A0A511ZQ74"/>
<evidence type="ECO:0000313" key="1">
    <source>
        <dbReference type="EMBL" id="GEN89539.1"/>
    </source>
</evidence>
<dbReference type="InterPro" id="IPR009057">
    <property type="entry name" value="Homeodomain-like_sf"/>
</dbReference>